<organism evidence="1">
    <name type="scientific">Pseudomonas phage RVTF4</name>
    <dbReference type="NCBI Taxonomy" id="3236931"/>
    <lineage>
        <taxon>Viruses</taxon>
    </lineage>
</organism>
<proteinExistence type="predicted"/>
<evidence type="ECO:0000313" key="1">
    <source>
        <dbReference type="EMBL" id="XDJ14832.1"/>
    </source>
</evidence>
<dbReference type="EMBL" id="PQ015378">
    <property type="protein sequence ID" value="XDJ14832.1"/>
    <property type="molecule type" value="Genomic_DNA"/>
</dbReference>
<reference evidence="1" key="1">
    <citation type="submission" date="2024-07" db="EMBL/GenBank/DDBJ databases">
        <authorList>
            <person name="Bringhurst R.M."/>
            <person name="Homer T.E."/>
        </authorList>
    </citation>
    <scope>NUCLEOTIDE SEQUENCE</scope>
</reference>
<accession>A0AB39CD99</accession>
<name>A0AB39CD99_9VIRU</name>
<protein>
    <submittedName>
        <fullName evidence="1">Uncharacterized protein</fullName>
    </submittedName>
</protein>
<sequence>MIRRIMISLDALLDTRLGVISNIDSDAAKHLVSSLTYWERNYDDWYKLTGGRVPNEVFQKAWAERGGENTRRTLDACFESGLSPFIYQCLAEADINMMSGMTPIEEEIGLAINIYPYDLSFQEKQELINIMQLKYGTELPVMVVSHSLEEMSPELLSSGYGMLVLYDFAEWFKIHHVAIVATLMSDFVVVHPKLFDRDPSELSLEQQKHEFLMFRLATQHNMDINYIDAGYFSLVNPRFSSNPEPLVRDVKEEEAAYDYIRLGDIKATP</sequence>